<dbReference type="PROSITE" id="PS51257">
    <property type="entry name" value="PROKAR_LIPOPROTEIN"/>
    <property type="match status" value="1"/>
</dbReference>
<dbReference type="EMBL" id="LAZR01000311">
    <property type="protein sequence ID" value="KKN75383.1"/>
    <property type="molecule type" value="Genomic_DNA"/>
</dbReference>
<comment type="caution">
    <text evidence="1">The sequence shown here is derived from an EMBL/GenBank/DDBJ whole genome shotgun (WGS) entry which is preliminary data.</text>
</comment>
<evidence type="ECO:0000313" key="1">
    <source>
        <dbReference type="EMBL" id="KKN75383.1"/>
    </source>
</evidence>
<organism evidence="1">
    <name type="scientific">marine sediment metagenome</name>
    <dbReference type="NCBI Taxonomy" id="412755"/>
    <lineage>
        <taxon>unclassified sequences</taxon>
        <taxon>metagenomes</taxon>
        <taxon>ecological metagenomes</taxon>
    </lineage>
</organism>
<evidence type="ECO:0008006" key="2">
    <source>
        <dbReference type="Google" id="ProtNLM"/>
    </source>
</evidence>
<sequence>MKHIILAGSAALAISACSATNQLSELSDFTKMTGSEIQTLLPGNSLRGTDNTGIYVIYYSSASTMEIDYTTSSRNRRDTGTWRVSGDRYCRQWEELGKGEERCVTLFRRGNTIHWVRNNEVTDRSVLENGNPAGL</sequence>
<name>A0A0F9WB64_9ZZZZ</name>
<protein>
    <recommendedName>
        <fullName evidence="2">Lipoprotein</fullName>
    </recommendedName>
</protein>
<proteinExistence type="predicted"/>
<accession>A0A0F9WB64</accession>
<reference evidence="1" key="1">
    <citation type="journal article" date="2015" name="Nature">
        <title>Complex archaea that bridge the gap between prokaryotes and eukaryotes.</title>
        <authorList>
            <person name="Spang A."/>
            <person name="Saw J.H."/>
            <person name="Jorgensen S.L."/>
            <person name="Zaremba-Niedzwiedzka K."/>
            <person name="Martijn J."/>
            <person name="Lind A.E."/>
            <person name="van Eijk R."/>
            <person name="Schleper C."/>
            <person name="Guy L."/>
            <person name="Ettema T.J."/>
        </authorList>
    </citation>
    <scope>NUCLEOTIDE SEQUENCE</scope>
</reference>
<gene>
    <name evidence="1" type="ORF">LCGC14_0381270</name>
</gene>
<dbReference type="AlphaFoldDB" id="A0A0F9WB64"/>